<sequence length="141" mass="15365">LGGETKPRLGETPDNEAKEAPMGELTLLEEEEGCSGGKDAPEEEAAVKSASALDEVDEDFQCPKQEDTVKPEGIPGCKTCPRFQLGGTPFFLFYPAFQSICQRCYQGNLASIHSFSFNDQIRCSVTGLNQRWVWTGGKVIG</sequence>
<keyword evidence="3" id="KW-1185">Reference proteome</keyword>
<accession>A0A6G1A831</accession>
<gene>
    <name evidence="2" type="primary">Prg2</name>
    <name evidence="2" type="ORF">FOF47_R20712</name>
</gene>
<dbReference type="SUPFAM" id="SSF56436">
    <property type="entry name" value="C-type lectin-like"/>
    <property type="match status" value="1"/>
</dbReference>
<proteinExistence type="predicted"/>
<organism evidence="2 3">
    <name type="scientific">Crocuta crocuta</name>
    <name type="common">Spotted hyena</name>
    <dbReference type="NCBI Taxonomy" id="9678"/>
    <lineage>
        <taxon>Eukaryota</taxon>
        <taxon>Metazoa</taxon>
        <taxon>Chordata</taxon>
        <taxon>Craniata</taxon>
        <taxon>Vertebrata</taxon>
        <taxon>Euteleostomi</taxon>
        <taxon>Mammalia</taxon>
        <taxon>Eutheria</taxon>
        <taxon>Laurasiatheria</taxon>
        <taxon>Carnivora</taxon>
        <taxon>Feliformia</taxon>
        <taxon>Hyaenidae</taxon>
        <taxon>Crocuta</taxon>
    </lineage>
</organism>
<evidence type="ECO:0000313" key="2">
    <source>
        <dbReference type="EMBL" id="KAF0871724.1"/>
    </source>
</evidence>
<dbReference type="EMBL" id="VOAJ01009564">
    <property type="protein sequence ID" value="KAF0871724.1"/>
    <property type="molecule type" value="Genomic_DNA"/>
</dbReference>
<evidence type="ECO:0000256" key="1">
    <source>
        <dbReference type="SAM" id="MobiDB-lite"/>
    </source>
</evidence>
<reference evidence="2 3" key="1">
    <citation type="submission" date="2019-11" db="EMBL/GenBank/DDBJ databases">
        <authorList>
            <person name="Yang C."/>
            <person name="Li F."/>
        </authorList>
    </citation>
    <scope>NUCLEOTIDE SEQUENCE [LARGE SCALE GENOMIC DNA]</scope>
    <source>
        <strain evidence="2">KB4526</strain>
        <tissue evidence="2">Muscle</tissue>
    </source>
</reference>
<name>A0A6G1A831_CROCR</name>
<comment type="caution">
    <text evidence="2">The sequence shown here is derived from an EMBL/GenBank/DDBJ whole genome shotgun (WGS) entry which is preliminary data.</text>
</comment>
<evidence type="ECO:0000313" key="3">
    <source>
        <dbReference type="Proteomes" id="UP000475037"/>
    </source>
</evidence>
<feature type="non-terminal residue" evidence="2">
    <location>
        <position position="1"/>
    </location>
</feature>
<dbReference type="Proteomes" id="UP000475037">
    <property type="component" value="Unassembled WGS sequence"/>
</dbReference>
<feature type="region of interest" description="Disordered" evidence="1">
    <location>
        <begin position="1"/>
        <end position="54"/>
    </location>
</feature>
<dbReference type="InterPro" id="IPR016187">
    <property type="entry name" value="CTDL_fold"/>
</dbReference>
<feature type="non-terminal residue" evidence="2">
    <location>
        <position position="141"/>
    </location>
</feature>
<feature type="compositionally biased region" description="Basic and acidic residues" evidence="1">
    <location>
        <begin position="1"/>
        <end position="21"/>
    </location>
</feature>
<protein>
    <submittedName>
        <fullName evidence="2">PRG2 protein</fullName>
    </submittedName>
</protein>
<dbReference type="AlphaFoldDB" id="A0A6G1A831"/>